<dbReference type="Pfam" id="PF13806">
    <property type="entry name" value="Rieske_2"/>
    <property type="match status" value="1"/>
</dbReference>
<keyword evidence="4" id="KW-0408">Iron</keyword>
<evidence type="ECO:0000256" key="6">
    <source>
        <dbReference type="ARBA" id="ARBA00023063"/>
    </source>
</evidence>
<keyword evidence="5" id="KW-0411">Iron-sulfur</keyword>
<dbReference type="PROSITE" id="PS51300">
    <property type="entry name" value="NIRD"/>
    <property type="match status" value="1"/>
</dbReference>
<dbReference type="GO" id="GO:0016705">
    <property type="term" value="F:oxidoreductase activity, acting on paired donors, with incorporation or reduction of molecular oxygen"/>
    <property type="evidence" value="ECO:0007669"/>
    <property type="project" value="UniProtKB-ARBA"/>
</dbReference>
<dbReference type="SUPFAM" id="SSF50022">
    <property type="entry name" value="ISP domain"/>
    <property type="match status" value="1"/>
</dbReference>
<evidence type="ECO:0000259" key="7">
    <source>
        <dbReference type="PROSITE" id="PS51296"/>
    </source>
</evidence>
<keyword evidence="1" id="KW-0001">2Fe-2S</keyword>
<dbReference type="OrthoDB" id="3213360at2"/>
<reference evidence="8 9" key="1">
    <citation type="submission" date="2016-10" db="EMBL/GenBank/DDBJ databases">
        <authorList>
            <person name="de Groot N.N."/>
        </authorList>
    </citation>
    <scope>NUCLEOTIDE SEQUENCE [LARGE SCALE GENOMIC DNA]</scope>
    <source>
        <strain evidence="8 9">MON 2.2</strain>
    </source>
</reference>
<evidence type="ECO:0000256" key="1">
    <source>
        <dbReference type="ARBA" id="ARBA00022714"/>
    </source>
</evidence>
<dbReference type="EMBL" id="LT629688">
    <property type="protein sequence ID" value="SDE51289.1"/>
    <property type="molecule type" value="Genomic_DNA"/>
</dbReference>
<dbReference type="RefSeq" id="WP_090595434.1">
    <property type="nucleotide sequence ID" value="NZ_LT629688.1"/>
</dbReference>
<organism evidence="8 9">
    <name type="scientific">Auraticoccus monumenti</name>
    <dbReference type="NCBI Taxonomy" id="675864"/>
    <lineage>
        <taxon>Bacteria</taxon>
        <taxon>Bacillati</taxon>
        <taxon>Actinomycetota</taxon>
        <taxon>Actinomycetes</taxon>
        <taxon>Propionibacteriales</taxon>
        <taxon>Propionibacteriaceae</taxon>
        <taxon>Auraticoccus</taxon>
    </lineage>
</organism>
<dbReference type="InterPro" id="IPR017941">
    <property type="entry name" value="Rieske_2Fe-2S"/>
</dbReference>
<dbReference type="GO" id="GO:0051537">
    <property type="term" value="F:2 iron, 2 sulfur cluster binding"/>
    <property type="evidence" value="ECO:0007669"/>
    <property type="project" value="UniProtKB-KW"/>
</dbReference>
<evidence type="ECO:0000256" key="5">
    <source>
        <dbReference type="ARBA" id="ARBA00023014"/>
    </source>
</evidence>
<keyword evidence="6" id="KW-0534">Nitrate assimilation</keyword>
<dbReference type="GO" id="GO:0008942">
    <property type="term" value="F:nitrite reductase [NAD(P)H] activity"/>
    <property type="evidence" value="ECO:0007669"/>
    <property type="project" value="InterPro"/>
</dbReference>
<dbReference type="PANTHER" id="PTHR40562:SF1">
    <property type="entry name" value="NITRITE REDUCTASE (NADH) SMALL SUBUNIT"/>
    <property type="match status" value="1"/>
</dbReference>
<dbReference type="PANTHER" id="PTHR40562">
    <property type="match status" value="1"/>
</dbReference>
<protein>
    <submittedName>
        <fullName evidence="8">Assimilatory nitrite reductase (NAD(P)H) small subunit</fullName>
    </submittedName>
</protein>
<keyword evidence="9" id="KW-1185">Reference proteome</keyword>
<gene>
    <name evidence="8" type="ORF">SAMN04489747_3614</name>
</gene>
<keyword evidence="2" id="KW-0479">Metal-binding</keyword>
<dbReference type="GO" id="GO:0004497">
    <property type="term" value="F:monooxygenase activity"/>
    <property type="evidence" value="ECO:0007669"/>
    <property type="project" value="UniProtKB-ARBA"/>
</dbReference>
<accession>A0A1G7DIH0</accession>
<dbReference type="GO" id="GO:0046872">
    <property type="term" value="F:metal ion binding"/>
    <property type="evidence" value="ECO:0007669"/>
    <property type="project" value="UniProtKB-KW"/>
</dbReference>
<dbReference type="GO" id="GO:0042128">
    <property type="term" value="P:nitrate assimilation"/>
    <property type="evidence" value="ECO:0007669"/>
    <property type="project" value="UniProtKB-KW"/>
</dbReference>
<name>A0A1G7DIH0_9ACTN</name>
<dbReference type="InterPro" id="IPR017881">
    <property type="entry name" value="NirD"/>
</dbReference>
<dbReference type="InterPro" id="IPR036922">
    <property type="entry name" value="Rieske_2Fe-2S_sf"/>
</dbReference>
<dbReference type="NCBIfam" id="TIGR02378">
    <property type="entry name" value="nirD_assim_sml"/>
    <property type="match status" value="1"/>
</dbReference>
<feature type="domain" description="Rieske" evidence="7">
    <location>
        <begin position="18"/>
        <end position="121"/>
    </location>
</feature>
<dbReference type="STRING" id="675864.SAMN04489747_3614"/>
<evidence type="ECO:0000313" key="9">
    <source>
        <dbReference type="Proteomes" id="UP000198546"/>
    </source>
</evidence>
<dbReference type="Proteomes" id="UP000198546">
    <property type="component" value="Chromosome i"/>
</dbReference>
<evidence type="ECO:0000313" key="8">
    <source>
        <dbReference type="EMBL" id="SDE51289.1"/>
    </source>
</evidence>
<proteinExistence type="predicted"/>
<sequence length="128" mass="13747">MSLDTAPLTTPGTTGETVVVCSLAELVPERGVAALVDGRQVALFRMVDDTVLAVQQHDPYSGANVMSRGLVGTRGDRWTVASPMYKQVFDLATGECLETQGKTPTRLLTWSVVCEDGLVRVGLQPRGR</sequence>
<dbReference type="CDD" id="cd03529">
    <property type="entry name" value="Rieske_NirD"/>
    <property type="match status" value="1"/>
</dbReference>
<dbReference type="Gene3D" id="2.102.10.10">
    <property type="entry name" value="Rieske [2Fe-2S] iron-sulphur domain"/>
    <property type="match status" value="1"/>
</dbReference>
<dbReference type="PROSITE" id="PS51296">
    <property type="entry name" value="RIESKE"/>
    <property type="match status" value="1"/>
</dbReference>
<evidence type="ECO:0000256" key="4">
    <source>
        <dbReference type="ARBA" id="ARBA00023004"/>
    </source>
</evidence>
<keyword evidence="3" id="KW-0560">Oxidoreductase</keyword>
<dbReference type="InterPro" id="IPR012748">
    <property type="entry name" value="Rieske-like_NirD"/>
</dbReference>
<evidence type="ECO:0000256" key="2">
    <source>
        <dbReference type="ARBA" id="ARBA00022723"/>
    </source>
</evidence>
<evidence type="ECO:0000256" key="3">
    <source>
        <dbReference type="ARBA" id="ARBA00023002"/>
    </source>
</evidence>
<dbReference type="AlphaFoldDB" id="A0A1G7DIH0"/>